<feature type="domain" description="Peptidase C1A papain C-terminal" evidence="5">
    <location>
        <begin position="159"/>
        <end position="377"/>
    </location>
</feature>
<dbReference type="EMBL" id="BRXY01000546">
    <property type="protein sequence ID" value="GMH99453.1"/>
    <property type="molecule type" value="Genomic_DNA"/>
</dbReference>
<dbReference type="PROSITE" id="PS00639">
    <property type="entry name" value="THIOL_PROTEASE_HIS"/>
    <property type="match status" value="1"/>
</dbReference>
<dbReference type="SUPFAM" id="SSF54001">
    <property type="entry name" value="Cysteine proteinases"/>
    <property type="match status" value="1"/>
</dbReference>
<proteinExistence type="inferred from homology"/>
<comment type="caution">
    <text evidence="7">The sequence shown here is derived from an EMBL/GenBank/DDBJ whole genome shotgun (WGS) entry which is preliminary data.</text>
</comment>
<feature type="chain" id="PRO_5040975958" evidence="4">
    <location>
        <begin position="39"/>
        <end position="378"/>
    </location>
</feature>
<dbReference type="PANTHER" id="PTHR12411">
    <property type="entry name" value="CYSTEINE PROTEASE FAMILY C1-RELATED"/>
    <property type="match status" value="1"/>
</dbReference>
<organism evidence="7 8">
    <name type="scientific">Triparma strigata</name>
    <dbReference type="NCBI Taxonomy" id="1606541"/>
    <lineage>
        <taxon>Eukaryota</taxon>
        <taxon>Sar</taxon>
        <taxon>Stramenopiles</taxon>
        <taxon>Ochrophyta</taxon>
        <taxon>Bolidophyceae</taxon>
        <taxon>Parmales</taxon>
        <taxon>Triparmaceae</taxon>
        <taxon>Triparma</taxon>
    </lineage>
</organism>
<dbReference type="InterPro" id="IPR038765">
    <property type="entry name" value="Papain-like_cys_pep_sf"/>
</dbReference>
<reference evidence="8" key="1">
    <citation type="journal article" date="2023" name="Commun. Biol.">
        <title>Genome analysis of Parmales, the sister group of diatoms, reveals the evolutionary specialization of diatoms from phago-mixotrophs to photoautotrophs.</title>
        <authorList>
            <person name="Ban H."/>
            <person name="Sato S."/>
            <person name="Yoshikawa S."/>
            <person name="Yamada K."/>
            <person name="Nakamura Y."/>
            <person name="Ichinomiya M."/>
            <person name="Sato N."/>
            <person name="Blanc-Mathieu R."/>
            <person name="Endo H."/>
            <person name="Kuwata A."/>
            <person name="Ogata H."/>
        </authorList>
    </citation>
    <scope>NUCLEOTIDE SEQUENCE [LARGE SCALE GENOMIC DNA]</scope>
    <source>
        <strain evidence="8">NIES 3701</strain>
    </source>
</reference>
<dbReference type="FunFam" id="3.90.70.10:FF:000332">
    <property type="entry name" value="Cathepsin L1"/>
    <property type="match status" value="1"/>
</dbReference>
<evidence type="ECO:0000256" key="4">
    <source>
        <dbReference type="SAM" id="SignalP"/>
    </source>
</evidence>
<evidence type="ECO:0000259" key="6">
    <source>
        <dbReference type="SMART" id="SM00848"/>
    </source>
</evidence>
<dbReference type="Gene3D" id="3.90.70.10">
    <property type="entry name" value="Cysteine proteinases"/>
    <property type="match status" value="1"/>
</dbReference>
<comment type="similarity">
    <text evidence="1">Belongs to the peptidase C1 family.</text>
</comment>
<dbReference type="AlphaFoldDB" id="A0A9W7F1B3"/>
<dbReference type="InterPro" id="IPR000169">
    <property type="entry name" value="Pept_cys_AS"/>
</dbReference>
<feature type="domain" description="Cathepsin propeptide inhibitor" evidence="6">
    <location>
        <begin position="51"/>
        <end position="106"/>
    </location>
</feature>
<dbReference type="Proteomes" id="UP001165085">
    <property type="component" value="Unassembled WGS sequence"/>
</dbReference>
<evidence type="ECO:0000313" key="7">
    <source>
        <dbReference type="EMBL" id="GMH99453.1"/>
    </source>
</evidence>
<feature type="signal peptide" evidence="4">
    <location>
        <begin position="1"/>
        <end position="38"/>
    </location>
</feature>
<evidence type="ECO:0000256" key="3">
    <source>
        <dbReference type="ARBA" id="ARBA00023157"/>
    </source>
</evidence>
<evidence type="ECO:0000256" key="2">
    <source>
        <dbReference type="ARBA" id="ARBA00023145"/>
    </source>
</evidence>
<dbReference type="InterPro" id="IPR013128">
    <property type="entry name" value="Peptidase_C1A"/>
</dbReference>
<name>A0A9W7F1B3_9STRA</name>
<evidence type="ECO:0000259" key="5">
    <source>
        <dbReference type="SMART" id="SM00645"/>
    </source>
</evidence>
<dbReference type="Pfam" id="PF00112">
    <property type="entry name" value="Peptidase_C1"/>
    <property type="match status" value="1"/>
</dbReference>
<keyword evidence="8" id="KW-1185">Reference proteome</keyword>
<dbReference type="GO" id="GO:0008234">
    <property type="term" value="F:cysteine-type peptidase activity"/>
    <property type="evidence" value="ECO:0007669"/>
    <property type="project" value="InterPro"/>
</dbReference>
<dbReference type="OrthoDB" id="10253408at2759"/>
<gene>
    <name evidence="7" type="ORF">TrST_g4748</name>
</gene>
<dbReference type="Pfam" id="PF08246">
    <property type="entry name" value="Inhibitor_I29"/>
    <property type="match status" value="1"/>
</dbReference>
<dbReference type="PRINTS" id="PR00705">
    <property type="entry name" value="PAPAIN"/>
</dbReference>
<dbReference type="GO" id="GO:0006508">
    <property type="term" value="P:proteolysis"/>
    <property type="evidence" value="ECO:0007669"/>
    <property type="project" value="InterPro"/>
</dbReference>
<dbReference type="SMART" id="SM00848">
    <property type="entry name" value="Inhibitor_I29"/>
    <property type="match status" value="1"/>
</dbReference>
<accession>A0A9W7F1B3</accession>
<dbReference type="CDD" id="cd02248">
    <property type="entry name" value="Peptidase_C1A"/>
    <property type="match status" value="1"/>
</dbReference>
<keyword evidence="4" id="KW-0732">Signal</keyword>
<evidence type="ECO:0000256" key="1">
    <source>
        <dbReference type="ARBA" id="ARBA00008455"/>
    </source>
</evidence>
<dbReference type="InterPro" id="IPR013201">
    <property type="entry name" value="Prot_inhib_I29"/>
</dbReference>
<dbReference type="InterPro" id="IPR025660">
    <property type="entry name" value="Pept_his_AS"/>
</dbReference>
<keyword evidence="2" id="KW-0865">Zymogen</keyword>
<sequence length="378" mass="40761">MYVFYMSFMCIRSGGQSTLAKINLKLTVALTLLTSAAASNLKAPEHYEKLFGQWMSDFSMTFDKAEYQERLQIFSDADDTINLHNAKNSTFTMGHNEYSHLTWEEFRELKGIGQPLPPKPTLLGLSINESNKHTEAGPPPFAVNWWWDDDSGGDDDSSGGGSVDWVDSGAVTDVKDQGSCGSCWSFSTTGALEGAYYIANSELVAFSEQMLVECDTKDSGCNGGLMDNAFSWIQENGGLCTEEDYPYTSSGGSVSTCSSSSCTVVKGSTPSSWVDVKQSDAAMMSALDQQPVSIAIEADQQAFQLYSSGVMTGTCGTNLDHGVLAVGYGTMDGTDYYRVKNSWGSSWGDGGYIYLERGGDVADDGQCGMLMAASYPVL</sequence>
<protein>
    <submittedName>
        <fullName evidence="7">Uncharacterized protein</fullName>
    </submittedName>
</protein>
<dbReference type="InterPro" id="IPR000668">
    <property type="entry name" value="Peptidase_C1A_C"/>
</dbReference>
<dbReference type="PROSITE" id="PS00139">
    <property type="entry name" value="THIOL_PROTEASE_CYS"/>
    <property type="match status" value="1"/>
</dbReference>
<dbReference type="InterPro" id="IPR039417">
    <property type="entry name" value="Peptidase_C1A_papain-like"/>
</dbReference>
<evidence type="ECO:0000313" key="8">
    <source>
        <dbReference type="Proteomes" id="UP001165085"/>
    </source>
</evidence>
<dbReference type="SMART" id="SM00645">
    <property type="entry name" value="Pept_C1"/>
    <property type="match status" value="1"/>
</dbReference>
<keyword evidence="3" id="KW-1015">Disulfide bond</keyword>